<comment type="caution">
    <text evidence="2">The sequence shown here is derived from an EMBL/GenBank/DDBJ whole genome shotgun (WGS) entry which is preliminary data.</text>
</comment>
<gene>
    <name evidence="2" type="ORF">S01H4_33781</name>
</gene>
<name>X1BDU1_9ZZZZ</name>
<evidence type="ECO:0000313" key="2">
    <source>
        <dbReference type="EMBL" id="GAG82298.1"/>
    </source>
</evidence>
<accession>X1BDU1</accession>
<sequence length="91" mass="10289">MKGELIQLYKIGRELGLAKKEINKVFSYNNFKGKDLGGIVLIIIIFFIGFLIVLATFSAIPNSPYIPPSNNTYQTGTLYSTVRIIDFNERK</sequence>
<organism evidence="2">
    <name type="scientific">marine sediment metagenome</name>
    <dbReference type="NCBI Taxonomy" id="412755"/>
    <lineage>
        <taxon>unclassified sequences</taxon>
        <taxon>metagenomes</taxon>
        <taxon>ecological metagenomes</taxon>
    </lineage>
</organism>
<keyword evidence="1" id="KW-1133">Transmembrane helix</keyword>
<dbReference type="EMBL" id="BART01017813">
    <property type="protein sequence ID" value="GAG82298.1"/>
    <property type="molecule type" value="Genomic_DNA"/>
</dbReference>
<evidence type="ECO:0000256" key="1">
    <source>
        <dbReference type="SAM" id="Phobius"/>
    </source>
</evidence>
<reference evidence="2" key="1">
    <citation type="journal article" date="2014" name="Front. Microbiol.">
        <title>High frequency of phylogenetically diverse reductive dehalogenase-homologous genes in deep subseafloor sedimentary metagenomes.</title>
        <authorList>
            <person name="Kawai M."/>
            <person name="Futagami T."/>
            <person name="Toyoda A."/>
            <person name="Takaki Y."/>
            <person name="Nishi S."/>
            <person name="Hori S."/>
            <person name="Arai W."/>
            <person name="Tsubouchi T."/>
            <person name="Morono Y."/>
            <person name="Uchiyama I."/>
            <person name="Ito T."/>
            <person name="Fujiyama A."/>
            <person name="Inagaki F."/>
            <person name="Takami H."/>
        </authorList>
    </citation>
    <scope>NUCLEOTIDE SEQUENCE</scope>
    <source>
        <strain evidence="2">Expedition CK06-06</strain>
    </source>
</reference>
<dbReference type="AlphaFoldDB" id="X1BDU1"/>
<feature type="transmembrane region" description="Helical" evidence="1">
    <location>
        <begin position="36"/>
        <end position="60"/>
    </location>
</feature>
<protein>
    <submittedName>
        <fullName evidence="2">Uncharacterized protein</fullName>
    </submittedName>
</protein>
<keyword evidence="1" id="KW-0812">Transmembrane</keyword>
<proteinExistence type="predicted"/>
<keyword evidence="1" id="KW-0472">Membrane</keyword>